<accession>A0A6J4SXI7</accession>
<reference evidence="1" key="1">
    <citation type="submission" date="2020-02" db="EMBL/GenBank/DDBJ databases">
        <authorList>
            <person name="Meier V. D."/>
        </authorList>
    </citation>
    <scope>NUCLEOTIDE SEQUENCE</scope>
    <source>
        <strain evidence="1">AVDCRST_MAG30</strain>
    </source>
</reference>
<gene>
    <name evidence="1" type="ORF">AVDCRST_MAG30-2333</name>
</gene>
<organism evidence="1">
    <name type="scientific">uncultured Solirubrobacteraceae bacterium</name>
    <dbReference type="NCBI Taxonomy" id="1162706"/>
    <lineage>
        <taxon>Bacteria</taxon>
        <taxon>Bacillati</taxon>
        <taxon>Actinomycetota</taxon>
        <taxon>Thermoleophilia</taxon>
        <taxon>Solirubrobacterales</taxon>
        <taxon>Solirubrobacteraceae</taxon>
        <taxon>environmental samples</taxon>
    </lineage>
</organism>
<proteinExistence type="predicted"/>
<protein>
    <submittedName>
        <fullName evidence="1">Uncharacterized protein</fullName>
    </submittedName>
</protein>
<dbReference type="EMBL" id="CADCVS010000304">
    <property type="protein sequence ID" value="CAA9508361.1"/>
    <property type="molecule type" value="Genomic_DNA"/>
</dbReference>
<name>A0A6J4SXI7_9ACTN</name>
<dbReference type="AlphaFoldDB" id="A0A6J4SXI7"/>
<sequence>MSGRAELLVRSTHPRFGHVGRDRYGYAWLDPASGAVRRAPLWTRGWWALRVPRPAGTHGRVGGHVVALALAGDELFVWVDGARHPAVATRGEVIIDDDRATLTLSHRRSPIARLEYPAPHPPRIARIDPTFDEVPEDFDFGIWLASTLNDPAALELERRTYAGQDITLADGR</sequence>
<evidence type="ECO:0000313" key="1">
    <source>
        <dbReference type="EMBL" id="CAA9508361.1"/>
    </source>
</evidence>